<dbReference type="SUPFAM" id="SSF101386">
    <property type="entry name" value="all-alpha NTP pyrophosphatases"/>
    <property type="match status" value="1"/>
</dbReference>
<gene>
    <name evidence="1" type="ORF">METZ01_LOCUS239471</name>
</gene>
<reference evidence="1" key="1">
    <citation type="submission" date="2018-05" db="EMBL/GenBank/DDBJ databases">
        <authorList>
            <person name="Lanie J.A."/>
            <person name="Ng W.-L."/>
            <person name="Kazmierczak K.M."/>
            <person name="Andrzejewski T.M."/>
            <person name="Davidsen T.M."/>
            <person name="Wayne K.J."/>
            <person name="Tettelin H."/>
            <person name="Glass J.I."/>
            <person name="Rusch D."/>
            <person name="Podicherti R."/>
            <person name="Tsui H.-C.T."/>
            <person name="Winkler M.E."/>
        </authorList>
    </citation>
    <scope>NUCLEOTIDE SEQUENCE</scope>
</reference>
<dbReference type="InterPro" id="IPR011551">
    <property type="entry name" value="NTP_PyrPHydrolase_MazG"/>
</dbReference>
<dbReference type="Gene3D" id="1.10.287.1080">
    <property type="entry name" value="MazG-like"/>
    <property type="match status" value="1"/>
</dbReference>
<dbReference type="PANTHER" id="PTHR30522:SF0">
    <property type="entry name" value="NUCLEOSIDE TRIPHOSPHATE PYROPHOSPHOHYDROLASE"/>
    <property type="match status" value="1"/>
</dbReference>
<dbReference type="GO" id="GO:0046047">
    <property type="term" value="P:TTP catabolic process"/>
    <property type="evidence" value="ECO:0007669"/>
    <property type="project" value="TreeGrafter"/>
</dbReference>
<dbReference type="AlphaFoldDB" id="A0A382HI66"/>
<dbReference type="GO" id="GO:0046076">
    <property type="term" value="P:dTTP catabolic process"/>
    <property type="evidence" value="ECO:0007669"/>
    <property type="project" value="TreeGrafter"/>
</dbReference>
<name>A0A382HI66_9ZZZZ</name>
<dbReference type="GO" id="GO:0047429">
    <property type="term" value="F:nucleoside triphosphate diphosphatase activity"/>
    <property type="evidence" value="ECO:0007669"/>
    <property type="project" value="TreeGrafter"/>
</dbReference>
<dbReference type="GO" id="GO:0046052">
    <property type="term" value="P:UTP catabolic process"/>
    <property type="evidence" value="ECO:0007669"/>
    <property type="project" value="TreeGrafter"/>
</dbReference>
<feature type="non-terminal residue" evidence="1">
    <location>
        <position position="54"/>
    </location>
</feature>
<dbReference type="GO" id="GO:0046081">
    <property type="term" value="P:dUTP catabolic process"/>
    <property type="evidence" value="ECO:0007669"/>
    <property type="project" value="TreeGrafter"/>
</dbReference>
<protein>
    <recommendedName>
        <fullName evidence="2">NTP pyrophosphohydrolase MazG putative catalytic core domain-containing protein</fullName>
    </recommendedName>
</protein>
<dbReference type="GO" id="GO:0006203">
    <property type="term" value="P:dGTP catabolic process"/>
    <property type="evidence" value="ECO:0007669"/>
    <property type="project" value="TreeGrafter"/>
</dbReference>
<dbReference type="GO" id="GO:0046061">
    <property type="term" value="P:dATP catabolic process"/>
    <property type="evidence" value="ECO:0007669"/>
    <property type="project" value="TreeGrafter"/>
</dbReference>
<accession>A0A382HI66</accession>
<feature type="non-terminal residue" evidence="1">
    <location>
        <position position="1"/>
    </location>
</feature>
<dbReference type="PANTHER" id="PTHR30522">
    <property type="entry name" value="NUCLEOSIDE TRIPHOSPHATE PYROPHOSPHOHYDROLASE"/>
    <property type="match status" value="1"/>
</dbReference>
<evidence type="ECO:0008006" key="2">
    <source>
        <dbReference type="Google" id="ProtNLM"/>
    </source>
</evidence>
<dbReference type="EMBL" id="UINC01061244">
    <property type="protein sequence ID" value="SVB86617.1"/>
    <property type="molecule type" value="Genomic_DNA"/>
</dbReference>
<proteinExistence type="predicted"/>
<evidence type="ECO:0000313" key="1">
    <source>
        <dbReference type="EMBL" id="SVB86617.1"/>
    </source>
</evidence>
<organism evidence="1">
    <name type="scientific">marine metagenome</name>
    <dbReference type="NCBI Taxonomy" id="408172"/>
    <lineage>
        <taxon>unclassified sequences</taxon>
        <taxon>metagenomes</taxon>
        <taxon>ecological metagenomes</taxon>
    </lineage>
</organism>
<sequence>MRGEKLEKLLEVTRELRHPKTGCPWDREQTFSSISYCAIEEAYEVVEAIEEKDY</sequence>